<proteinExistence type="predicted"/>
<reference evidence="1 2" key="1">
    <citation type="submission" date="2012-07" db="EMBL/GenBank/DDBJ databases">
        <authorList>
            <person name="Durkin A.S."/>
            <person name="McCorrison J."/>
            <person name="Torralba M."/>
            <person name="Gillis M."/>
            <person name="Methe B."/>
            <person name="Sutton G."/>
            <person name="Nelson K.E."/>
        </authorList>
    </citation>
    <scope>NUCLEOTIDE SEQUENCE [LARGE SCALE GENOMIC DNA]</scope>
    <source>
        <strain evidence="1 2">OBRC8</strain>
    </source>
</reference>
<dbReference type="EMBL" id="ALNK01000014">
    <property type="protein sequence ID" value="EJU23740.1"/>
    <property type="molecule type" value="Genomic_DNA"/>
</dbReference>
<accession>J6HFH5</accession>
<organism evidence="1 2">
    <name type="scientific">Peptoanaerobacter stomatis</name>
    <dbReference type="NCBI Taxonomy" id="796937"/>
    <lineage>
        <taxon>Bacteria</taxon>
        <taxon>Bacillati</taxon>
        <taxon>Bacillota</taxon>
        <taxon>Clostridia</taxon>
        <taxon>Peptostreptococcales</taxon>
        <taxon>Filifactoraceae</taxon>
        <taxon>Peptoanaerobacter</taxon>
    </lineage>
</organism>
<comment type="caution">
    <text evidence="1">The sequence shown here is derived from an EMBL/GenBank/DDBJ whole genome shotgun (WGS) entry which is preliminary data.</text>
</comment>
<evidence type="ECO:0000313" key="1">
    <source>
        <dbReference type="EMBL" id="EJU23740.1"/>
    </source>
</evidence>
<name>J6HFH5_9FIRM</name>
<keyword evidence="2" id="KW-1185">Reference proteome</keyword>
<sequence length="42" mass="5103">MMFFYRRNRNNNFGYTVLNVKYGAKNTNIASKEKRFYGNDMQ</sequence>
<protein>
    <submittedName>
        <fullName evidence="1">Uncharacterized protein</fullName>
    </submittedName>
</protein>
<gene>
    <name evidence="1" type="ORF">HMPREF1143_1373</name>
</gene>
<dbReference type="AlphaFoldDB" id="J6HFH5"/>
<dbReference type="Proteomes" id="UP000005244">
    <property type="component" value="Unassembled WGS sequence"/>
</dbReference>
<evidence type="ECO:0000313" key="2">
    <source>
        <dbReference type="Proteomes" id="UP000005244"/>
    </source>
</evidence>
<dbReference type="RefSeq" id="WP_009530570.1">
    <property type="nucleotide sequence ID" value="NZ_ALNK01000014.1"/>
</dbReference>